<evidence type="ECO:0000256" key="1">
    <source>
        <dbReference type="SAM" id="MobiDB-lite"/>
    </source>
</evidence>
<feature type="transmembrane region" description="Helical" evidence="2">
    <location>
        <begin position="264"/>
        <end position="285"/>
    </location>
</feature>
<accession>A0A3N1M9Z3</accession>
<dbReference type="Pfam" id="PF10679">
    <property type="entry name" value="DUF2491"/>
    <property type="match status" value="1"/>
</dbReference>
<feature type="region of interest" description="Disordered" evidence="1">
    <location>
        <begin position="39"/>
        <end position="168"/>
    </location>
</feature>
<dbReference type="RefSeq" id="WP_170216383.1">
    <property type="nucleotide sequence ID" value="NZ_AP019700.1"/>
</dbReference>
<feature type="signal peptide" evidence="3">
    <location>
        <begin position="1"/>
        <end position="20"/>
    </location>
</feature>
<feature type="compositionally biased region" description="Polar residues" evidence="1">
    <location>
        <begin position="138"/>
        <end position="149"/>
    </location>
</feature>
<dbReference type="Proteomes" id="UP000278222">
    <property type="component" value="Unassembled WGS sequence"/>
</dbReference>
<evidence type="ECO:0000313" key="5">
    <source>
        <dbReference type="Proteomes" id="UP000278222"/>
    </source>
</evidence>
<dbReference type="InterPro" id="IPR019621">
    <property type="entry name" value="DUF2491"/>
</dbReference>
<dbReference type="EMBL" id="RJKX01000013">
    <property type="protein sequence ID" value="ROP99619.1"/>
    <property type="molecule type" value="Genomic_DNA"/>
</dbReference>
<gene>
    <name evidence="4" type="ORF">EDC65_1403</name>
</gene>
<feature type="chain" id="PRO_5018306709" evidence="3">
    <location>
        <begin position="21"/>
        <end position="523"/>
    </location>
</feature>
<evidence type="ECO:0000256" key="2">
    <source>
        <dbReference type="SAM" id="Phobius"/>
    </source>
</evidence>
<keyword evidence="2" id="KW-0472">Membrane</keyword>
<sequence>MRRHLAVALAVLLAAMPAGRPILQVAALATVGTLVASDAEAQRRSSGGYSRPSTSRTPSFSSGSSSSRRPSTSGGYSRPSAHVYVPRQAPAQSGADRAMQRRGSQDALDAFRGGSGSGSSGQRGAITLPQGPLYGGRTPSTQRQPSYTFRGQPAPSGGGQWQPPSYAGGGGGGRFGAWDGLLLYYLLDTLNRPGRAQAFHDNGNDPGVRAWRSEADRKAADDPALRARLEELDRQTAALKGQPVQPGRLPSDVAQASEKEEGGMGGLLITVLLLGGFAFVTWRFFRRRRAGAAATAVKGGQMGPIDTARGMLRDKLGGGQPYKPSFFRVGMTFPLDPTPFLLAGGVAKVTQPPASSASGLVSVSAVGRIDAGDVHMHRLYLAGSDGWFQLWLDEDGRPEECRWFQPVDEVHPADREEWAFWMDEREGMVGWPEFQTKDGQVYARHWLPGESRVPPREWTETIEDARGSRQRQVHAMLYARATGAAAPAPDAEYILVSVIEDAGQAYVEVAAGIDVNPTALTIA</sequence>
<keyword evidence="2" id="KW-0812">Transmembrane</keyword>
<name>A0A3N1M9Z3_9PROT</name>
<keyword evidence="2" id="KW-1133">Transmembrane helix</keyword>
<reference evidence="4 5" key="1">
    <citation type="submission" date="2018-11" db="EMBL/GenBank/DDBJ databases">
        <title>Genomic Encyclopedia of Type Strains, Phase IV (KMG-IV): sequencing the most valuable type-strain genomes for metagenomic binning, comparative biology and taxonomic classification.</title>
        <authorList>
            <person name="Goeker M."/>
        </authorList>
    </citation>
    <scope>NUCLEOTIDE SEQUENCE [LARGE SCALE GENOMIC DNA]</scope>
    <source>
        <strain evidence="4 5">DSM 5900</strain>
    </source>
</reference>
<keyword evidence="3" id="KW-0732">Signal</keyword>
<evidence type="ECO:0000313" key="4">
    <source>
        <dbReference type="EMBL" id="ROP99619.1"/>
    </source>
</evidence>
<organism evidence="4 5">
    <name type="scientific">Stella humosa</name>
    <dbReference type="NCBI Taxonomy" id="94"/>
    <lineage>
        <taxon>Bacteria</taxon>
        <taxon>Pseudomonadati</taxon>
        <taxon>Pseudomonadota</taxon>
        <taxon>Alphaproteobacteria</taxon>
        <taxon>Rhodospirillales</taxon>
        <taxon>Stellaceae</taxon>
        <taxon>Stella</taxon>
    </lineage>
</organism>
<proteinExistence type="predicted"/>
<keyword evidence="5" id="KW-1185">Reference proteome</keyword>
<evidence type="ECO:0000256" key="3">
    <source>
        <dbReference type="SAM" id="SignalP"/>
    </source>
</evidence>
<comment type="caution">
    <text evidence="4">The sequence shown here is derived from an EMBL/GenBank/DDBJ whole genome shotgun (WGS) entry which is preliminary data.</text>
</comment>
<feature type="compositionally biased region" description="Low complexity" evidence="1">
    <location>
        <begin position="48"/>
        <end position="80"/>
    </location>
</feature>
<dbReference type="AlphaFoldDB" id="A0A3N1M9Z3"/>
<protein>
    <submittedName>
        <fullName evidence="4">Uncharacterized protein DUF2491</fullName>
    </submittedName>
</protein>